<dbReference type="SMART" id="SM00256">
    <property type="entry name" value="FBOX"/>
    <property type="match status" value="1"/>
</dbReference>
<organism evidence="2 3">
    <name type="scientific">Oculimacula yallundae</name>
    <dbReference type="NCBI Taxonomy" id="86028"/>
    <lineage>
        <taxon>Eukaryota</taxon>
        <taxon>Fungi</taxon>
        <taxon>Dikarya</taxon>
        <taxon>Ascomycota</taxon>
        <taxon>Pezizomycotina</taxon>
        <taxon>Leotiomycetes</taxon>
        <taxon>Helotiales</taxon>
        <taxon>Ploettnerulaceae</taxon>
        <taxon>Oculimacula</taxon>
    </lineage>
</organism>
<name>A0ABR4C842_9HELO</name>
<keyword evidence="3" id="KW-1185">Reference proteome</keyword>
<dbReference type="SUPFAM" id="SSF81383">
    <property type="entry name" value="F-box domain"/>
    <property type="match status" value="1"/>
</dbReference>
<dbReference type="Gene3D" id="1.20.1280.50">
    <property type="match status" value="1"/>
</dbReference>
<proteinExistence type="predicted"/>
<dbReference type="CDD" id="cd09917">
    <property type="entry name" value="F-box_SF"/>
    <property type="match status" value="1"/>
</dbReference>
<feature type="domain" description="F-box" evidence="1">
    <location>
        <begin position="16"/>
        <end position="61"/>
    </location>
</feature>
<dbReference type="Pfam" id="PF12937">
    <property type="entry name" value="F-box-like"/>
    <property type="match status" value="1"/>
</dbReference>
<evidence type="ECO:0000313" key="2">
    <source>
        <dbReference type="EMBL" id="KAL2066080.1"/>
    </source>
</evidence>
<reference evidence="2 3" key="1">
    <citation type="journal article" date="2024" name="Commun. Biol.">
        <title>Comparative genomic analysis of thermophilic fungi reveals convergent evolutionary adaptations and gene losses.</title>
        <authorList>
            <person name="Steindorff A.S."/>
            <person name="Aguilar-Pontes M.V."/>
            <person name="Robinson A.J."/>
            <person name="Andreopoulos B."/>
            <person name="LaButti K."/>
            <person name="Kuo A."/>
            <person name="Mondo S."/>
            <person name="Riley R."/>
            <person name="Otillar R."/>
            <person name="Haridas S."/>
            <person name="Lipzen A."/>
            <person name="Grimwood J."/>
            <person name="Schmutz J."/>
            <person name="Clum A."/>
            <person name="Reid I.D."/>
            <person name="Moisan M.C."/>
            <person name="Butler G."/>
            <person name="Nguyen T.T.M."/>
            <person name="Dewar K."/>
            <person name="Conant G."/>
            <person name="Drula E."/>
            <person name="Henrissat B."/>
            <person name="Hansel C."/>
            <person name="Singer S."/>
            <person name="Hutchinson M.I."/>
            <person name="de Vries R.P."/>
            <person name="Natvig D.O."/>
            <person name="Powell A.J."/>
            <person name="Tsang A."/>
            <person name="Grigoriev I.V."/>
        </authorList>
    </citation>
    <scope>NUCLEOTIDE SEQUENCE [LARGE SCALE GENOMIC DNA]</scope>
    <source>
        <strain evidence="2 3">CBS 494.80</strain>
    </source>
</reference>
<sequence>MDFDASATSTMAVHKPISIDSLPEEIQEHIIRCVPSADLLSVMLTSRTFFRLAHRYLYQHVHYREDNSWTPSETDVNSLRTCSWAPDITPGGQSTQIVHPWKFLRSIEQNRLLASFVEDTSFSITTNMFEKLFKKYLDLVRPRTTSLTLTDYRPFLKFGLMATVTNLDVMYPPETMLKTWQQSSVPSNRLRERIHILFSYPSVRHLTLRDARCWNAFSTDVQTSAMVKSSNIVSLFLPNTVATDVDLAEILTWPKALKYYTHENEERYRQFFQTGGDGRITSAKYFLESISVQRESLEVVLYNHGTDCCGDDCTYFDPNLLRGFTNLKYLSVPRTCFVNEVGHPNPIYMSLPPNLEVLCLDQDGYLGDFQFEARLKAWLQEILEHKAAMFPYLNSIILAVLEEELCNREDYPEVLNLLERMELQQTFEDAKVGLSFILE</sequence>
<gene>
    <name evidence="2" type="ORF">VTL71DRAFT_2151</name>
</gene>
<dbReference type="Proteomes" id="UP001595075">
    <property type="component" value="Unassembled WGS sequence"/>
</dbReference>
<comment type="caution">
    <text evidence="2">The sequence shown here is derived from an EMBL/GenBank/DDBJ whole genome shotgun (WGS) entry which is preliminary data.</text>
</comment>
<dbReference type="InterPro" id="IPR001810">
    <property type="entry name" value="F-box_dom"/>
</dbReference>
<protein>
    <recommendedName>
        <fullName evidence="1">F-box domain-containing protein</fullName>
    </recommendedName>
</protein>
<evidence type="ECO:0000259" key="1">
    <source>
        <dbReference type="PROSITE" id="PS50181"/>
    </source>
</evidence>
<evidence type="ECO:0000313" key="3">
    <source>
        <dbReference type="Proteomes" id="UP001595075"/>
    </source>
</evidence>
<dbReference type="PROSITE" id="PS50181">
    <property type="entry name" value="FBOX"/>
    <property type="match status" value="1"/>
</dbReference>
<dbReference type="EMBL" id="JAZHXI010000011">
    <property type="protein sequence ID" value="KAL2066080.1"/>
    <property type="molecule type" value="Genomic_DNA"/>
</dbReference>
<accession>A0ABR4C842</accession>
<dbReference type="InterPro" id="IPR036047">
    <property type="entry name" value="F-box-like_dom_sf"/>
</dbReference>